<dbReference type="GO" id="GO:0006888">
    <property type="term" value="P:endoplasmic reticulum to Golgi vesicle-mediated transport"/>
    <property type="evidence" value="ECO:0007669"/>
    <property type="project" value="EnsemblFungi"/>
</dbReference>
<protein>
    <submittedName>
        <fullName evidence="3">Sec1-like 2 domain-containing protein</fullName>
    </submittedName>
    <submittedName>
        <fullName evidence="4">Sec1-like protein</fullName>
    </submittedName>
</protein>
<comment type="similarity">
    <text evidence="1">Belongs to the STXBP/unc-18/SEC1 family.</text>
</comment>
<dbReference type="Gene3D" id="3.90.830.10">
    <property type="entry name" value="Syntaxin Binding Protein 1, Chain A, domain 2"/>
    <property type="match status" value="1"/>
</dbReference>
<dbReference type="GO" id="GO:0030134">
    <property type="term" value="C:COPII-coated ER to Golgi transport vesicle"/>
    <property type="evidence" value="ECO:0007669"/>
    <property type="project" value="EnsemblFungi"/>
</dbReference>
<dbReference type="InterPro" id="IPR027482">
    <property type="entry name" value="Sec1-like_dom2"/>
</dbReference>
<dbReference type="Gene3D" id="3.40.50.1910">
    <property type="match status" value="2"/>
</dbReference>
<dbReference type="HOGENOM" id="CLU_016216_3_1_1"/>
<evidence type="ECO:0000313" key="3">
    <source>
        <dbReference type="EMBL" id="EPZ31623.1"/>
    </source>
</evidence>
<evidence type="ECO:0000313" key="4">
    <source>
        <dbReference type="EMBL" id="RKP21198.1"/>
    </source>
</evidence>
<dbReference type="Proteomes" id="UP000281549">
    <property type="component" value="Unassembled WGS sequence"/>
</dbReference>
<evidence type="ECO:0000313" key="6">
    <source>
        <dbReference type="Proteomes" id="UP000281549"/>
    </source>
</evidence>
<dbReference type="GO" id="GO:0019905">
    <property type="term" value="F:syntaxin binding"/>
    <property type="evidence" value="ECO:0007669"/>
    <property type="project" value="EnsemblFungi"/>
</dbReference>
<accession>A0A075AT07</accession>
<dbReference type="AlphaFoldDB" id="A0A075AT07"/>
<dbReference type="GO" id="GO:0046578">
    <property type="term" value="P:regulation of Ras protein signal transduction"/>
    <property type="evidence" value="ECO:0007669"/>
    <property type="project" value="EnsemblFungi"/>
</dbReference>
<dbReference type="Gene3D" id="1.25.40.60">
    <property type="match status" value="1"/>
</dbReference>
<reference evidence="4" key="3">
    <citation type="submission" date="2018-08" db="EMBL/GenBank/DDBJ databases">
        <title>Leveraging single-cell genomics to expand the Fungal Tree of Life.</title>
        <authorList>
            <consortium name="DOE Joint Genome Institute"/>
            <person name="Ahrendt S.R."/>
            <person name="Quandt C.A."/>
            <person name="Ciobanu D."/>
            <person name="Clum A."/>
            <person name="Salamov A."/>
            <person name="Andreopoulos B."/>
            <person name="Cheng J.-F."/>
            <person name="Woyke T."/>
            <person name="Pelin A."/>
            <person name="Henrissat B."/>
            <person name="Reynolds N."/>
            <person name="Benny G.L."/>
            <person name="Smith M.E."/>
            <person name="James T.Y."/>
            <person name="Grigoriev I.V."/>
        </authorList>
    </citation>
    <scope>NUCLEOTIDE SEQUENCE</scope>
    <source>
        <strain evidence="4">CSF55</strain>
    </source>
</reference>
<feature type="region of interest" description="Disordered" evidence="2">
    <location>
        <begin position="442"/>
        <end position="461"/>
    </location>
</feature>
<reference evidence="3 5" key="1">
    <citation type="journal article" date="2013" name="Curr. Biol.">
        <title>Shared signatures of parasitism and phylogenomics unite Cryptomycota and microsporidia.</title>
        <authorList>
            <person name="James T.Y."/>
            <person name="Pelin A."/>
            <person name="Bonen L."/>
            <person name="Ahrendt S."/>
            <person name="Sain D."/>
            <person name="Corradi N."/>
            <person name="Stajich J.E."/>
        </authorList>
    </citation>
    <scope>NUCLEOTIDE SEQUENCE [LARGE SCALE GENOMIC DNA]</scope>
    <source>
        <strain evidence="3">CSF55</strain>
        <strain evidence="3">CSF55</strain>
    </source>
</reference>
<dbReference type="PANTHER" id="PTHR11679">
    <property type="entry name" value="VESICLE PROTEIN SORTING-ASSOCIATED"/>
    <property type="match status" value="1"/>
</dbReference>
<dbReference type="InterPro" id="IPR036045">
    <property type="entry name" value="Sec1-like_sf"/>
</dbReference>
<dbReference type="SUPFAM" id="SSF56815">
    <property type="entry name" value="Sec1/munc18-like (SM) proteins"/>
    <property type="match status" value="1"/>
</dbReference>
<evidence type="ECO:0000256" key="2">
    <source>
        <dbReference type="SAM" id="MobiDB-lite"/>
    </source>
</evidence>
<dbReference type="InterPro" id="IPR043127">
    <property type="entry name" value="Sec-1-like_dom3a"/>
</dbReference>
<dbReference type="OrthoDB" id="10251230at2759"/>
<proteinExistence type="inferred from homology"/>
<dbReference type="EMBL" id="KE561209">
    <property type="protein sequence ID" value="EPZ31623.1"/>
    <property type="molecule type" value="Genomic_DNA"/>
</dbReference>
<dbReference type="OMA" id="TMNIHIH"/>
<dbReference type="GO" id="GO:0006890">
    <property type="term" value="P:retrograde vesicle-mediated transport, Golgi to endoplasmic reticulum"/>
    <property type="evidence" value="ECO:0007669"/>
    <property type="project" value="EnsemblFungi"/>
</dbReference>
<evidence type="ECO:0000313" key="5">
    <source>
        <dbReference type="Proteomes" id="UP000030755"/>
    </source>
</evidence>
<organism evidence="3 5">
    <name type="scientific">Rozella allomycis (strain CSF55)</name>
    <dbReference type="NCBI Taxonomy" id="988480"/>
    <lineage>
        <taxon>Eukaryota</taxon>
        <taxon>Fungi</taxon>
        <taxon>Fungi incertae sedis</taxon>
        <taxon>Cryptomycota</taxon>
        <taxon>Cryptomycota incertae sedis</taxon>
        <taxon>Rozella</taxon>
    </lineage>
</organism>
<name>A0A075AT07_ROZAC</name>
<dbReference type="GO" id="GO:0035543">
    <property type="term" value="P:positive regulation of SNARE complex assembly"/>
    <property type="evidence" value="ECO:0007669"/>
    <property type="project" value="EnsemblFungi"/>
</dbReference>
<keyword evidence="5" id="KW-1185">Reference proteome</keyword>
<dbReference type="InterPro" id="IPR043154">
    <property type="entry name" value="Sec-1-like_dom1"/>
</dbReference>
<dbReference type="Proteomes" id="UP000030755">
    <property type="component" value="Unassembled WGS sequence"/>
</dbReference>
<dbReference type="Gene3D" id="3.40.50.2060">
    <property type="match status" value="1"/>
</dbReference>
<dbReference type="STRING" id="988480.A0A075AT07"/>
<evidence type="ECO:0000256" key="1">
    <source>
        <dbReference type="ARBA" id="ARBA00009884"/>
    </source>
</evidence>
<dbReference type="GO" id="GO:0048280">
    <property type="term" value="P:vesicle fusion with Golgi apparatus"/>
    <property type="evidence" value="ECO:0007669"/>
    <property type="project" value="EnsemblFungi"/>
</dbReference>
<reference evidence="6" key="2">
    <citation type="journal article" date="2018" name="Nat. Microbiol.">
        <title>Leveraging single-cell genomics to expand the fungal tree of life.</title>
        <authorList>
            <person name="Ahrendt S.R."/>
            <person name="Quandt C.A."/>
            <person name="Ciobanu D."/>
            <person name="Clum A."/>
            <person name="Salamov A."/>
            <person name="Andreopoulos B."/>
            <person name="Cheng J.F."/>
            <person name="Woyke T."/>
            <person name="Pelin A."/>
            <person name="Henrissat B."/>
            <person name="Reynolds N.K."/>
            <person name="Benny G.L."/>
            <person name="Smith M.E."/>
            <person name="James T.Y."/>
            <person name="Grigoriev I.V."/>
        </authorList>
    </citation>
    <scope>NUCLEOTIDE SEQUENCE [LARGE SCALE GENOMIC DNA]</scope>
    <source>
        <strain evidence="6">CSF55</strain>
    </source>
</reference>
<sequence length="502" mass="56557">MTCLRAKQTLALTEMLKSVDSLFKVLIYDAKSQEIISPLLKVSDLRDLGVTIFLALQSERMSVDDVPAVYFVEPRLYSIRRISQDLEKGLYEQFYLNFTSSLPRPLLEELVSLTVNNQTYGKIVKVYDQYLNFVTLEDYLFSLQAHDSFSIIHGPTTSQTVIDEFIDKTTQGLFSLCVTLASKGNAAEIIASKIESRLRDYMLNNRNVTTNSDVFKQRPVAERIDEEITKYKKEVEEVTRMGGVESINDLNPSDNQFNAQQLKVAISAVPKLTERKRIIDMHMNLATCLLDEIKTRTIDNFIALEEDFNKTTKTQILDILNGQSSSNDKLRLVIASILANPGQDYSDLKTKLESLNINISAIRFIEKMTDKNVKVSSSNSSQDLFGKFKLPENFREGSSILGGALGNLMSGVKKLFPVHSDSIITRMIDSILLNEQESESDFVSLDPTQSKADKKGKNTTPVAPKEDAIVFLRTKRKIIYGATEIVTPDKFLNQLQELGIPK</sequence>
<dbReference type="Pfam" id="PF00995">
    <property type="entry name" value="Sec1"/>
    <property type="match status" value="2"/>
</dbReference>
<dbReference type="GO" id="GO:0005783">
    <property type="term" value="C:endoplasmic reticulum"/>
    <property type="evidence" value="ECO:0007669"/>
    <property type="project" value="EnsemblFungi"/>
</dbReference>
<dbReference type="EMBL" id="ML004978">
    <property type="protein sequence ID" value="RKP21198.1"/>
    <property type="molecule type" value="Genomic_DNA"/>
</dbReference>
<dbReference type="InterPro" id="IPR001619">
    <property type="entry name" value="Sec1-like"/>
</dbReference>
<gene>
    <name evidence="3" type="ORF">O9G_000102</name>
    <name evidence="4" type="ORF">ROZALSC1DRAFT_27381</name>
</gene>
<dbReference type="GO" id="GO:0000139">
    <property type="term" value="C:Golgi membrane"/>
    <property type="evidence" value="ECO:0007669"/>
    <property type="project" value="EnsemblFungi"/>
</dbReference>